<dbReference type="EMBL" id="BPLR01015944">
    <property type="protein sequence ID" value="GIY79926.1"/>
    <property type="molecule type" value="Genomic_DNA"/>
</dbReference>
<evidence type="ECO:0000313" key="2">
    <source>
        <dbReference type="Proteomes" id="UP001054945"/>
    </source>
</evidence>
<dbReference type="AlphaFoldDB" id="A0AAV4WAR6"/>
<name>A0AAV4WAR6_CAEEX</name>
<sequence length="96" mass="10947">MELWSLCHKAPNNQSEGCVRRCMAAEEMGCHCFEWLDFCLLICRRYFISLPPPNGKSDGGLPQSTGDEPCRDYRLLLGSLEFNCEKNLKESIIESN</sequence>
<reference evidence="1 2" key="1">
    <citation type="submission" date="2021-06" db="EMBL/GenBank/DDBJ databases">
        <title>Caerostris extrusa draft genome.</title>
        <authorList>
            <person name="Kono N."/>
            <person name="Arakawa K."/>
        </authorList>
    </citation>
    <scope>NUCLEOTIDE SEQUENCE [LARGE SCALE GENOMIC DNA]</scope>
</reference>
<comment type="caution">
    <text evidence="1">The sequence shown here is derived from an EMBL/GenBank/DDBJ whole genome shotgun (WGS) entry which is preliminary data.</text>
</comment>
<proteinExistence type="predicted"/>
<evidence type="ECO:0000313" key="1">
    <source>
        <dbReference type="EMBL" id="GIY79926.1"/>
    </source>
</evidence>
<accession>A0AAV4WAR6</accession>
<dbReference type="Proteomes" id="UP001054945">
    <property type="component" value="Unassembled WGS sequence"/>
</dbReference>
<gene>
    <name evidence="1" type="ORF">CEXT_251951</name>
</gene>
<keyword evidence="2" id="KW-1185">Reference proteome</keyword>
<protein>
    <submittedName>
        <fullName evidence="1">Uncharacterized protein</fullName>
    </submittedName>
</protein>
<organism evidence="1 2">
    <name type="scientific">Caerostris extrusa</name>
    <name type="common">Bark spider</name>
    <name type="synonym">Caerostris bankana</name>
    <dbReference type="NCBI Taxonomy" id="172846"/>
    <lineage>
        <taxon>Eukaryota</taxon>
        <taxon>Metazoa</taxon>
        <taxon>Ecdysozoa</taxon>
        <taxon>Arthropoda</taxon>
        <taxon>Chelicerata</taxon>
        <taxon>Arachnida</taxon>
        <taxon>Araneae</taxon>
        <taxon>Araneomorphae</taxon>
        <taxon>Entelegynae</taxon>
        <taxon>Araneoidea</taxon>
        <taxon>Araneidae</taxon>
        <taxon>Caerostris</taxon>
    </lineage>
</organism>